<keyword evidence="2" id="KW-1185">Reference proteome</keyword>
<dbReference type="Proteomes" id="UP000183832">
    <property type="component" value="Unassembled WGS sequence"/>
</dbReference>
<protein>
    <submittedName>
        <fullName evidence="1">CLUMA_CG017261, isoform A</fullName>
    </submittedName>
</protein>
<name>A0A1J1IYC9_9DIPT</name>
<dbReference type="EMBL" id="CVRI01000061">
    <property type="protein sequence ID" value="CRL04150.1"/>
    <property type="molecule type" value="Genomic_DNA"/>
</dbReference>
<organism evidence="1 2">
    <name type="scientific">Clunio marinus</name>
    <dbReference type="NCBI Taxonomy" id="568069"/>
    <lineage>
        <taxon>Eukaryota</taxon>
        <taxon>Metazoa</taxon>
        <taxon>Ecdysozoa</taxon>
        <taxon>Arthropoda</taxon>
        <taxon>Hexapoda</taxon>
        <taxon>Insecta</taxon>
        <taxon>Pterygota</taxon>
        <taxon>Neoptera</taxon>
        <taxon>Endopterygota</taxon>
        <taxon>Diptera</taxon>
        <taxon>Nematocera</taxon>
        <taxon>Chironomoidea</taxon>
        <taxon>Chironomidae</taxon>
        <taxon>Clunio</taxon>
    </lineage>
</organism>
<reference evidence="1 2" key="1">
    <citation type="submission" date="2015-04" db="EMBL/GenBank/DDBJ databases">
        <authorList>
            <person name="Syromyatnikov M.Y."/>
            <person name="Popov V.N."/>
        </authorList>
    </citation>
    <scope>NUCLEOTIDE SEQUENCE [LARGE SCALE GENOMIC DNA]</scope>
</reference>
<gene>
    <name evidence="1" type="ORF">CLUMA_CG017261</name>
</gene>
<dbReference type="AlphaFoldDB" id="A0A1J1IYC9"/>
<sequence>MLFLSEAIIKLFHFDDVLFVIGSRNFTIPVKIALIYDVICNQSLKLFFKALKHIKVVTFTFHITEYSIVKQEEKHK</sequence>
<evidence type="ECO:0000313" key="2">
    <source>
        <dbReference type="Proteomes" id="UP000183832"/>
    </source>
</evidence>
<proteinExistence type="predicted"/>
<accession>A0A1J1IYC9</accession>
<evidence type="ECO:0000313" key="1">
    <source>
        <dbReference type="EMBL" id="CRL04150.1"/>
    </source>
</evidence>